<feature type="transmembrane region" description="Helical" evidence="3">
    <location>
        <begin position="43"/>
        <end position="63"/>
    </location>
</feature>
<evidence type="ECO:0000256" key="3">
    <source>
        <dbReference type="SAM" id="Phobius"/>
    </source>
</evidence>
<feature type="region of interest" description="Disordered" evidence="2">
    <location>
        <begin position="241"/>
        <end position="265"/>
    </location>
</feature>
<evidence type="ECO:0000256" key="1">
    <source>
        <dbReference type="ARBA" id="ARBA00008918"/>
    </source>
</evidence>
<comment type="similarity">
    <text evidence="1">Belongs to the ribosome association toxin RatA family.</text>
</comment>
<keyword evidence="3" id="KW-0472">Membrane</keyword>
<accession>A0ABP7SE67</accession>
<dbReference type="PANTHER" id="PTHR33824">
    <property type="entry name" value="POLYKETIDE CYCLASE/DEHYDRASE AND LIPID TRANSPORT SUPERFAMILY PROTEIN"/>
    <property type="match status" value="1"/>
</dbReference>
<feature type="region of interest" description="Disordered" evidence="2">
    <location>
        <begin position="1"/>
        <end position="38"/>
    </location>
</feature>
<dbReference type="EMBL" id="BAAAZD010000002">
    <property type="protein sequence ID" value="GAA4010391.1"/>
    <property type="molecule type" value="Genomic_DNA"/>
</dbReference>
<dbReference type="Gene3D" id="3.30.530.20">
    <property type="match status" value="1"/>
</dbReference>
<dbReference type="InterPro" id="IPR005031">
    <property type="entry name" value="COQ10_START"/>
</dbReference>
<dbReference type="SUPFAM" id="SSF55961">
    <property type="entry name" value="Bet v1-like"/>
    <property type="match status" value="1"/>
</dbReference>
<keyword evidence="3" id="KW-0812">Transmembrane</keyword>
<dbReference type="Pfam" id="PF03364">
    <property type="entry name" value="Polyketide_cyc"/>
    <property type="match status" value="1"/>
</dbReference>
<keyword evidence="6" id="KW-1185">Reference proteome</keyword>
<name>A0ABP7SE67_9SPHN</name>
<evidence type="ECO:0000259" key="4">
    <source>
        <dbReference type="Pfam" id="PF03364"/>
    </source>
</evidence>
<proteinExistence type="inferred from homology"/>
<evidence type="ECO:0000256" key="2">
    <source>
        <dbReference type="SAM" id="MobiDB-lite"/>
    </source>
</evidence>
<dbReference type="RefSeq" id="WP_344711018.1">
    <property type="nucleotide sequence ID" value="NZ_BAAAZD010000002.1"/>
</dbReference>
<feature type="compositionally biased region" description="Polar residues" evidence="2">
    <location>
        <begin position="250"/>
        <end position="265"/>
    </location>
</feature>
<dbReference type="InterPro" id="IPR047137">
    <property type="entry name" value="ORF3"/>
</dbReference>
<keyword evidence="3" id="KW-1133">Transmembrane helix</keyword>
<evidence type="ECO:0000313" key="6">
    <source>
        <dbReference type="Proteomes" id="UP001501310"/>
    </source>
</evidence>
<dbReference type="Proteomes" id="UP001501310">
    <property type="component" value="Unassembled WGS sequence"/>
</dbReference>
<dbReference type="CDD" id="cd07817">
    <property type="entry name" value="SRPBCC_8"/>
    <property type="match status" value="1"/>
</dbReference>
<dbReference type="PANTHER" id="PTHR33824:SF7">
    <property type="entry name" value="POLYKETIDE CYCLASE_DEHYDRASE AND LIPID TRANSPORT SUPERFAMILY PROTEIN"/>
    <property type="match status" value="1"/>
</dbReference>
<evidence type="ECO:0000313" key="5">
    <source>
        <dbReference type="EMBL" id="GAA4010391.1"/>
    </source>
</evidence>
<reference evidence="6" key="1">
    <citation type="journal article" date="2019" name="Int. J. Syst. Evol. Microbiol.">
        <title>The Global Catalogue of Microorganisms (GCM) 10K type strain sequencing project: providing services to taxonomists for standard genome sequencing and annotation.</title>
        <authorList>
            <consortium name="The Broad Institute Genomics Platform"/>
            <consortium name="The Broad Institute Genome Sequencing Center for Infectious Disease"/>
            <person name="Wu L."/>
            <person name="Ma J."/>
        </authorList>
    </citation>
    <scope>NUCLEOTIDE SEQUENCE [LARGE SCALE GENOMIC DNA]</scope>
    <source>
        <strain evidence="6">JCM 16603</strain>
    </source>
</reference>
<organism evidence="5 6">
    <name type="scientific">Sphingomonas humi</name>
    <dbReference type="NCBI Taxonomy" id="335630"/>
    <lineage>
        <taxon>Bacteria</taxon>
        <taxon>Pseudomonadati</taxon>
        <taxon>Pseudomonadota</taxon>
        <taxon>Alphaproteobacteria</taxon>
        <taxon>Sphingomonadales</taxon>
        <taxon>Sphingomonadaceae</taxon>
        <taxon>Sphingomonas</taxon>
    </lineage>
</organism>
<comment type="caution">
    <text evidence="5">The sequence shown here is derived from an EMBL/GenBank/DDBJ whole genome shotgun (WGS) entry which is preliminary data.</text>
</comment>
<gene>
    <name evidence="5" type="ORF">GCM10022211_26050</name>
</gene>
<sequence length="265" mass="28829">MALNSDNDDVAAKAGRLNEDAARKAQAGKAARRGADKGSGGNGALIGLGLTLATAGAAAFFFAKARTADDEEPDGPLLSDAPDHVLRGKALQRARNQDSGRALVGRTVTIGKPAQELYGFWRRFERFPEFMDNVREIRRIDDTLSEWIIEAPAGATVSVKTRIVEDVPGKTIAWVSEPDSQIEHEGRVEFADAPPGRGTYVRLLLRYTPPAGEIGRLLAKVLQREPNVQARRDLRRFKQLMETGEVPVNASPSGRKSESPTQPHI</sequence>
<feature type="domain" description="Coenzyme Q-binding protein COQ10 START" evidence="4">
    <location>
        <begin position="110"/>
        <end position="234"/>
    </location>
</feature>
<dbReference type="InterPro" id="IPR023393">
    <property type="entry name" value="START-like_dom_sf"/>
</dbReference>
<protein>
    <recommendedName>
        <fullName evidence="4">Coenzyme Q-binding protein COQ10 START domain-containing protein</fullName>
    </recommendedName>
</protein>